<comment type="caution">
    <text evidence="5">The sequence shown here is derived from an EMBL/GenBank/DDBJ whole genome shotgun (WGS) entry which is preliminary data.</text>
</comment>
<sequence length="367" mass="38393">MMRSTATGSRERAGGMVLGGPYHPGESQGSGVAATPVVAVKLSVNDVPVSLWLKLEGYAPHGSIKGRVAQGLWQDISGRIGPRTEIIESTSGNLGLALASLAVRHRVPFTAVVDPRSTAAVVAAIQSLGGRTITVDTPDGAGGYLLTRLGYIQERLRDHPGLLWPNQYANPANPRAHALGTAPELRAQLPPRPTSVLVAVSTGGTLAGFRDYVTAARPGWELIGVDVVGSAALGGRRGPRLLPGIGASRQSAFLPQGYRPALRVSPAEAVSACVWLRESTDIGVGASSGALVAVALRLFRAVPSRSSVTCLCPDGAEHYLGTVYSPRWRERLPVVDVARGVEVIAVESPRFDTLPGPVSLREGRVAP</sequence>
<evidence type="ECO:0000256" key="2">
    <source>
        <dbReference type="ARBA" id="ARBA00022898"/>
    </source>
</evidence>
<keyword evidence="6" id="KW-1185">Reference proteome</keyword>
<dbReference type="PANTHER" id="PTHR10314">
    <property type="entry name" value="CYSTATHIONINE BETA-SYNTHASE"/>
    <property type="match status" value="1"/>
</dbReference>
<proteinExistence type="predicted"/>
<evidence type="ECO:0000259" key="4">
    <source>
        <dbReference type="Pfam" id="PF00291"/>
    </source>
</evidence>
<dbReference type="Proteomes" id="UP000442707">
    <property type="component" value="Unassembled WGS sequence"/>
</dbReference>
<evidence type="ECO:0000256" key="3">
    <source>
        <dbReference type="SAM" id="MobiDB-lite"/>
    </source>
</evidence>
<reference evidence="5 6" key="1">
    <citation type="submission" date="2019-09" db="EMBL/GenBank/DDBJ databases">
        <title>Screening of Novel Bioactive Compounds from Soil-Associated.</title>
        <authorList>
            <person name="Zhao S."/>
        </authorList>
    </citation>
    <scope>NUCLEOTIDE SEQUENCE [LARGE SCALE GENOMIC DNA]</scope>
    <source>
        <strain evidence="5 6">HIT-DPA4</strain>
    </source>
</reference>
<protein>
    <submittedName>
        <fullName evidence="5">Pyridoxal-phosphate dependent enzyme</fullName>
    </submittedName>
</protein>
<comment type="cofactor">
    <cofactor evidence="1">
        <name>pyridoxal 5'-phosphate</name>
        <dbReference type="ChEBI" id="CHEBI:597326"/>
    </cofactor>
</comment>
<dbReference type="InterPro" id="IPR050214">
    <property type="entry name" value="Cys_Synth/Cystath_Beta-Synth"/>
</dbReference>
<evidence type="ECO:0000256" key="1">
    <source>
        <dbReference type="ARBA" id="ARBA00001933"/>
    </source>
</evidence>
<dbReference type="InterPro" id="IPR036052">
    <property type="entry name" value="TrpB-like_PALP_sf"/>
</dbReference>
<evidence type="ECO:0000313" key="5">
    <source>
        <dbReference type="EMBL" id="KAB1142339.1"/>
    </source>
</evidence>
<keyword evidence="2" id="KW-0663">Pyridoxal phosphate</keyword>
<dbReference type="EMBL" id="VZRB01000025">
    <property type="protein sequence ID" value="KAB1142339.1"/>
    <property type="molecule type" value="Genomic_DNA"/>
</dbReference>
<dbReference type="Gene3D" id="3.40.50.1100">
    <property type="match status" value="2"/>
</dbReference>
<dbReference type="CDD" id="cd01561">
    <property type="entry name" value="CBS_like"/>
    <property type="match status" value="1"/>
</dbReference>
<accession>A0A6H9UTY2</accession>
<dbReference type="GO" id="GO:1901605">
    <property type="term" value="P:alpha-amino acid metabolic process"/>
    <property type="evidence" value="ECO:0007669"/>
    <property type="project" value="UniProtKB-ARBA"/>
</dbReference>
<dbReference type="Pfam" id="PF00291">
    <property type="entry name" value="PALP"/>
    <property type="match status" value="1"/>
</dbReference>
<dbReference type="InterPro" id="IPR001926">
    <property type="entry name" value="TrpB-like_PALP"/>
</dbReference>
<evidence type="ECO:0000313" key="6">
    <source>
        <dbReference type="Proteomes" id="UP000442707"/>
    </source>
</evidence>
<feature type="region of interest" description="Disordered" evidence="3">
    <location>
        <begin position="1"/>
        <end position="30"/>
    </location>
</feature>
<organism evidence="5 6">
    <name type="scientific">Streptomyces luteolifulvus</name>
    <dbReference type="NCBI Taxonomy" id="2615112"/>
    <lineage>
        <taxon>Bacteria</taxon>
        <taxon>Bacillati</taxon>
        <taxon>Actinomycetota</taxon>
        <taxon>Actinomycetes</taxon>
        <taxon>Kitasatosporales</taxon>
        <taxon>Streptomycetaceae</taxon>
        <taxon>Streptomyces</taxon>
    </lineage>
</organism>
<dbReference type="SUPFAM" id="SSF53686">
    <property type="entry name" value="Tryptophan synthase beta subunit-like PLP-dependent enzymes"/>
    <property type="match status" value="1"/>
</dbReference>
<dbReference type="AlphaFoldDB" id="A0A6H9UTY2"/>
<name>A0A6H9UTY2_9ACTN</name>
<feature type="domain" description="Tryptophan synthase beta chain-like PALP" evidence="4">
    <location>
        <begin position="32"/>
        <end position="313"/>
    </location>
</feature>
<gene>
    <name evidence="5" type="ORF">F7R91_29250</name>
</gene>